<evidence type="ECO:0000313" key="2">
    <source>
        <dbReference type="EMBL" id="MPC46810.1"/>
    </source>
</evidence>
<evidence type="ECO:0000313" key="3">
    <source>
        <dbReference type="Proteomes" id="UP000324222"/>
    </source>
</evidence>
<proteinExistence type="predicted"/>
<keyword evidence="3" id="KW-1185">Reference proteome</keyword>
<feature type="region of interest" description="Disordered" evidence="1">
    <location>
        <begin position="1"/>
        <end position="20"/>
    </location>
</feature>
<comment type="caution">
    <text evidence="2">The sequence shown here is derived from an EMBL/GenBank/DDBJ whole genome shotgun (WGS) entry which is preliminary data.</text>
</comment>
<dbReference type="AlphaFoldDB" id="A0A5B7FGY7"/>
<dbReference type="Proteomes" id="UP000324222">
    <property type="component" value="Unassembled WGS sequence"/>
</dbReference>
<reference evidence="2 3" key="1">
    <citation type="submission" date="2019-05" db="EMBL/GenBank/DDBJ databases">
        <title>Another draft genome of Portunus trituberculatus and its Hox gene families provides insights of decapod evolution.</title>
        <authorList>
            <person name="Jeong J.-H."/>
            <person name="Song I."/>
            <person name="Kim S."/>
            <person name="Choi T."/>
            <person name="Kim D."/>
            <person name="Ryu S."/>
            <person name="Kim W."/>
        </authorList>
    </citation>
    <scope>NUCLEOTIDE SEQUENCE [LARGE SCALE GENOMIC DNA]</scope>
    <source>
        <tissue evidence="2">Muscle</tissue>
    </source>
</reference>
<evidence type="ECO:0000256" key="1">
    <source>
        <dbReference type="SAM" id="MobiDB-lite"/>
    </source>
</evidence>
<organism evidence="2 3">
    <name type="scientific">Portunus trituberculatus</name>
    <name type="common">Swimming crab</name>
    <name type="synonym">Neptunus trituberculatus</name>
    <dbReference type="NCBI Taxonomy" id="210409"/>
    <lineage>
        <taxon>Eukaryota</taxon>
        <taxon>Metazoa</taxon>
        <taxon>Ecdysozoa</taxon>
        <taxon>Arthropoda</taxon>
        <taxon>Crustacea</taxon>
        <taxon>Multicrustacea</taxon>
        <taxon>Malacostraca</taxon>
        <taxon>Eumalacostraca</taxon>
        <taxon>Eucarida</taxon>
        <taxon>Decapoda</taxon>
        <taxon>Pleocyemata</taxon>
        <taxon>Brachyura</taxon>
        <taxon>Eubrachyura</taxon>
        <taxon>Portunoidea</taxon>
        <taxon>Portunidae</taxon>
        <taxon>Portuninae</taxon>
        <taxon>Portunus</taxon>
    </lineage>
</organism>
<gene>
    <name evidence="2" type="ORF">E2C01_040540</name>
</gene>
<sequence length="163" mass="18070">MKMTSRGPEQLVQYPTRTNDGLGDTPKILDLFLVSSPSAYAVTLSSPSGSSDHKLISTSSYETKNDDVGRPKENGNNHNFQIFLVCDNVRYANDVGRCRNRRIRQTCNDALYSLDDARARPEGPCSTYGIVSFYNVIVHHTPDEMALLVVNLIPTVECSARLS</sequence>
<evidence type="ECO:0008006" key="4">
    <source>
        <dbReference type="Google" id="ProtNLM"/>
    </source>
</evidence>
<accession>A0A5B7FGY7</accession>
<dbReference type="EMBL" id="VSRR010007393">
    <property type="protein sequence ID" value="MPC46810.1"/>
    <property type="molecule type" value="Genomic_DNA"/>
</dbReference>
<protein>
    <recommendedName>
        <fullName evidence="4">Endonuclease/exonuclease/phosphatase domain-containing protein</fullName>
    </recommendedName>
</protein>
<name>A0A5B7FGY7_PORTR</name>